<protein>
    <submittedName>
        <fullName evidence="1">5892_t:CDS:1</fullName>
    </submittedName>
</protein>
<gene>
    <name evidence="1" type="ORF">ACOLOM_LOCUS7567</name>
</gene>
<dbReference type="Proteomes" id="UP000789525">
    <property type="component" value="Unassembled WGS sequence"/>
</dbReference>
<evidence type="ECO:0000313" key="1">
    <source>
        <dbReference type="EMBL" id="CAG8628788.1"/>
    </source>
</evidence>
<proteinExistence type="predicted"/>
<evidence type="ECO:0000313" key="2">
    <source>
        <dbReference type="Proteomes" id="UP000789525"/>
    </source>
</evidence>
<accession>A0ACA9N4W8</accession>
<name>A0ACA9N4W8_9GLOM</name>
<dbReference type="EMBL" id="CAJVPT010017757">
    <property type="protein sequence ID" value="CAG8628788.1"/>
    <property type="molecule type" value="Genomic_DNA"/>
</dbReference>
<reference evidence="1" key="1">
    <citation type="submission" date="2021-06" db="EMBL/GenBank/DDBJ databases">
        <authorList>
            <person name="Kallberg Y."/>
            <person name="Tangrot J."/>
            <person name="Rosling A."/>
        </authorList>
    </citation>
    <scope>NUCLEOTIDE SEQUENCE</scope>
    <source>
        <strain evidence="1">CL356</strain>
    </source>
</reference>
<comment type="caution">
    <text evidence="1">The sequence shown here is derived from an EMBL/GenBank/DDBJ whole genome shotgun (WGS) entry which is preliminary data.</text>
</comment>
<sequence>MFTRYVLLALATCTSLVAAHGALGGIFIDGVYYPGPNPSGDSGEFVIRAVNDINPVKGTDNPDMNCGHGATKAARVAPANPGSEVAFTWLNGERGPWVHNTGAVMTYMAACGSEGCANFDSANAQFFKIGELGRKPEGGYYMADLTGEFNKTLSVTLPKNLPAGQYLIRHELIAMQLGMSPGGAEFYPACVQIDLSGPEVSSAELPKGSDVVTFPGGYSDTDPGILDPHVYDPGYEYVFPGPKLINDSATSENPSGSGSTDTPASTSNGTPTSSTSATPSPTGGCNQKSKKAKREVKRVYKRIFRQGPLINKKAHKREVAKAIPQQRSQPEFPVARSRVMRGI</sequence>
<organism evidence="1 2">
    <name type="scientific">Acaulospora colombiana</name>
    <dbReference type="NCBI Taxonomy" id="27376"/>
    <lineage>
        <taxon>Eukaryota</taxon>
        <taxon>Fungi</taxon>
        <taxon>Fungi incertae sedis</taxon>
        <taxon>Mucoromycota</taxon>
        <taxon>Glomeromycotina</taxon>
        <taxon>Glomeromycetes</taxon>
        <taxon>Diversisporales</taxon>
        <taxon>Acaulosporaceae</taxon>
        <taxon>Acaulospora</taxon>
    </lineage>
</organism>
<keyword evidence="2" id="KW-1185">Reference proteome</keyword>